<evidence type="ECO:0000256" key="1">
    <source>
        <dbReference type="SAM" id="Phobius"/>
    </source>
</evidence>
<gene>
    <name evidence="2" type="ORF">EYH45_01705</name>
</gene>
<reference evidence="2" key="1">
    <citation type="journal article" date="2020" name="ISME J.">
        <title>Gammaproteobacteria mediating utilization of methyl-, sulfur- and petroleum organic compounds in deep ocean hydrothermal plumes.</title>
        <authorList>
            <person name="Zhou Z."/>
            <person name="Liu Y."/>
            <person name="Pan J."/>
            <person name="Cron B.R."/>
            <person name="Toner B.M."/>
            <person name="Anantharaman K."/>
            <person name="Breier J.A."/>
            <person name="Dick G.J."/>
            <person name="Li M."/>
        </authorList>
    </citation>
    <scope>NUCLEOTIDE SEQUENCE</scope>
    <source>
        <strain evidence="2">SZUA-1515</strain>
    </source>
</reference>
<name>A0A832ZUV5_CALS0</name>
<keyword evidence="1" id="KW-1133">Transmembrane helix</keyword>
<accession>A0A832ZUV5</accession>
<proteinExistence type="predicted"/>
<organism evidence="2 3">
    <name type="scientific">Caldiarchaeum subterraneum</name>
    <dbReference type="NCBI Taxonomy" id="311458"/>
    <lineage>
        <taxon>Archaea</taxon>
        <taxon>Nitrososphaerota</taxon>
        <taxon>Candidatus Caldarchaeales</taxon>
        <taxon>Candidatus Caldarchaeaceae</taxon>
        <taxon>Candidatus Caldarchaeum</taxon>
    </lineage>
</organism>
<protein>
    <submittedName>
        <fullName evidence="2">Uncharacterized protein</fullName>
    </submittedName>
</protein>
<dbReference type="AlphaFoldDB" id="A0A832ZUV5"/>
<keyword evidence="1" id="KW-0472">Membrane</keyword>
<dbReference type="EMBL" id="DQVM01000031">
    <property type="protein sequence ID" value="HIQ29261.1"/>
    <property type="molecule type" value="Genomic_DNA"/>
</dbReference>
<sequence>MDEVWQYVTVYIILIAALLVEVMIAVNWQTLGALSAAGVLIIASIQAVFGFLYFMHGKYGNKAIVILMIISLATIIPLFFAFLFSIENPLHLAALGEELH</sequence>
<comment type="caution">
    <text evidence="2">The sequence shown here is derived from an EMBL/GenBank/DDBJ whole genome shotgun (WGS) entry which is preliminary data.</text>
</comment>
<feature type="transmembrane region" description="Helical" evidence="1">
    <location>
        <begin position="34"/>
        <end position="54"/>
    </location>
</feature>
<feature type="transmembrane region" description="Helical" evidence="1">
    <location>
        <begin position="63"/>
        <end position="86"/>
    </location>
</feature>
<dbReference type="Proteomes" id="UP000608579">
    <property type="component" value="Unassembled WGS sequence"/>
</dbReference>
<feature type="transmembrane region" description="Helical" evidence="1">
    <location>
        <begin position="7"/>
        <end position="28"/>
    </location>
</feature>
<keyword evidence="1" id="KW-0812">Transmembrane</keyword>
<evidence type="ECO:0000313" key="3">
    <source>
        <dbReference type="Proteomes" id="UP000608579"/>
    </source>
</evidence>
<evidence type="ECO:0000313" key="2">
    <source>
        <dbReference type="EMBL" id="HIQ29261.1"/>
    </source>
</evidence>